<dbReference type="EMBL" id="CAJNIZ010047079">
    <property type="protein sequence ID" value="CAE7761653.1"/>
    <property type="molecule type" value="Genomic_DNA"/>
</dbReference>
<dbReference type="AlphaFoldDB" id="A0A812Y8Y9"/>
<dbReference type="Gene3D" id="3.40.50.1820">
    <property type="entry name" value="alpha/beta hydrolase"/>
    <property type="match status" value="1"/>
</dbReference>
<dbReference type="SUPFAM" id="SSF53474">
    <property type="entry name" value="alpha/beta-Hydrolases"/>
    <property type="match status" value="1"/>
</dbReference>
<proteinExistence type="predicted"/>
<evidence type="ECO:0008006" key="3">
    <source>
        <dbReference type="Google" id="ProtNLM"/>
    </source>
</evidence>
<dbReference type="Proteomes" id="UP000649617">
    <property type="component" value="Unassembled WGS sequence"/>
</dbReference>
<organism evidence="1 2">
    <name type="scientific">Symbiodinium pilosum</name>
    <name type="common">Dinoflagellate</name>
    <dbReference type="NCBI Taxonomy" id="2952"/>
    <lineage>
        <taxon>Eukaryota</taxon>
        <taxon>Sar</taxon>
        <taxon>Alveolata</taxon>
        <taxon>Dinophyceae</taxon>
        <taxon>Suessiales</taxon>
        <taxon>Symbiodiniaceae</taxon>
        <taxon>Symbiodinium</taxon>
    </lineage>
</organism>
<dbReference type="OrthoDB" id="2498029at2759"/>
<protein>
    <recommendedName>
        <fullName evidence="3">Serine aminopeptidase S33 domain-containing protein</fullName>
    </recommendedName>
</protein>
<dbReference type="InterPro" id="IPR029058">
    <property type="entry name" value="AB_hydrolase_fold"/>
</dbReference>
<evidence type="ECO:0000313" key="1">
    <source>
        <dbReference type="EMBL" id="CAE7761653.1"/>
    </source>
</evidence>
<accession>A0A812Y8Y9</accession>
<reference evidence="1" key="1">
    <citation type="submission" date="2021-02" db="EMBL/GenBank/DDBJ databases">
        <authorList>
            <person name="Dougan E. K."/>
            <person name="Rhodes N."/>
            <person name="Thang M."/>
            <person name="Chan C."/>
        </authorList>
    </citation>
    <scope>NUCLEOTIDE SEQUENCE</scope>
</reference>
<name>A0A812Y8Y9_SYMPI</name>
<evidence type="ECO:0000313" key="2">
    <source>
        <dbReference type="Proteomes" id="UP000649617"/>
    </source>
</evidence>
<sequence length="370" mass="41444">MNSVWGCLAGCCFEGSFKACFPPKGADSKPTGPQRLAHYLGMNRFLATVIMDATWDGELATKMVRTPKDHGMSFEDVRFPALDGCQIAAWYIPAKDASSKKLAIVGHQSWACANKSGCVYHVRHGAVPVQPIDYVKLQRVLYDAGFHVVAYDLRNHGDSERRLPAGFGETEFMDCAGVMDWVNAHTVLKQCKVALLPFCVSGVAFMKANSLYPDKFKNVAAWATTNIFHGPVMFADRPFFFGLGNVQLLNEALQENQAKHAKTIKFPDINMKVERMSAKMYAKDVKVPVLYCDALHDPQDYHERGAPEIFEEFGKGMDEASRNRNELHFLGPRQEPPFKTQGRNRSEGYNFYQSEEGSKVLLGFLSKYCP</sequence>
<keyword evidence="2" id="KW-1185">Reference proteome</keyword>
<comment type="caution">
    <text evidence="1">The sequence shown here is derived from an EMBL/GenBank/DDBJ whole genome shotgun (WGS) entry which is preliminary data.</text>
</comment>
<gene>
    <name evidence="1" type="ORF">SPIL2461_LOCUS22225</name>
</gene>